<dbReference type="InterPro" id="IPR005000">
    <property type="entry name" value="Aldolase/citrate-lyase_domain"/>
</dbReference>
<name>A0NL53_OENOE</name>
<sequence length="309" mass="33831">MGGALMVAADERLRRTMMFVPGNNPAMLKDAGIYGADSIMFDLEDAVSLSEKDAARILVFNALTTQDYGDAELVVRVNGLDTPFFKNDVYAMVKAGVDVIRLPKTESAEMMRQLESVIEEAEKKFSIEVGTTHMMAAIESAKGVLNAPEIAAASDRMIGIALSAEDYTTDMKTHRYPDGAELEFARNMVLHAARAAGIAAFDTVFTNMNDTEGFIRETQYIHQLGFDGKSLVNPRQISLVNQVYAPSESEIEKAEDVINAIEEAKAKGSGVISLNGQMVDRPVVLRAQRVMKLAKASHLIDQEGNYIEK</sequence>
<evidence type="ECO:0000256" key="9">
    <source>
        <dbReference type="ARBA" id="ARBA00022490"/>
    </source>
</evidence>
<dbReference type="AlphaFoldDB" id="A0NL53"/>
<comment type="cofactor">
    <cofactor evidence="1">
        <name>Mg(2+)</name>
        <dbReference type="ChEBI" id="CHEBI:18420"/>
    </cofactor>
</comment>
<dbReference type="Pfam" id="PF03328">
    <property type="entry name" value="HpcH_HpaI"/>
    <property type="match status" value="1"/>
</dbReference>
<evidence type="ECO:0000259" key="19">
    <source>
        <dbReference type="Pfam" id="PF03328"/>
    </source>
</evidence>
<feature type="binding site" evidence="17">
    <location>
        <position position="139"/>
    </location>
    <ligand>
        <name>substrate</name>
    </ligand>
</feature>
<organism evidence="20 21">
    <name type="scientific">Oenococcus oeni ATCC BAA-1163</name>
    <dbReference type="NCBI Taxonomy" id="379360"/>
    <lineage>
        <taxon>Bacteria</taxon>
        <taxon>Bacillati</taxon>
        <taxon>Bacillota</taxon>
        <taxon>Bacilli</taxon>
        <taxon>Lactobacillales</taxon>
        <taxon>Lactobacillaceae</taxon>
        <taxon>Oenococcus</taxon>
    </lineage>
</organism>
<dbReference type="PIRSF" id="PIRSF015582">
    <property type="entry name" value="Cit_lyase_B"/>
    <property type="match status" value="1"/>
</dbReference>
<comment type="function">
    <text evidence="2">Represents a citryl-ACP lyase.</text>
</comment>
<dbReference type="PANTHER" id="PTHR32308">
    <property type="entry name" value="LYASE BETA SUBUNIT, PUTATIVE (AFU_ORTHOLOGUE AFUA_4G13030)-RELATED"/>
    <property type="match status" value="1"/>
</dbReference>
<dbReference type="InterPro" id="IPR015813">
    <property type="entry name" value="Pyrv/PenolPyrv_kinase-like_dom"/>
</dbReference>
<evidence type="ECO:0000256" key="12">
    <source>
        <dbReference type="ARBA" id="ARBA00023239"/>
    </source>
</evidence>
<evidence type="ECO:0000256" key="10">
    <source>
        <dbReference type="ARBA" id="ARBA00022723"/>
    </source>
</evidence>
<feature type="binding site" evidence="17">
    <location>
        <position position="76"/>
    </location>
    <ligand>
        <name>substrate</name>
    </ligand>
</feature>
<reference evidence="20 21" key="1">
    <citation type="submission" date="2006-11" db="EMBL/GenBank/DDBJ databases">
        <authorList>
            <consortium name="Laboratoire de Microbiologie (Universite Bourgogne)"/>
            <consortium name="GENOME Express"/>
            <consortium name="UMR Oenologie Ampelologie (Universite Bordeaux 2)"/>
            <person name="Guzzo J."/>
        </authorList>
    </citation>
    <scope>NUCLEOTIDE SEQUENCE [LARGE SCALE GENOMIC DNA]</scope>
    <source>
        <strain evidence="20 21">ATCC BAA-1163</strain>
    </source>
</reference>
<evidence type="ECO:0000256" key="17">
    <source>
        <dbReference type="PIRSR" id="PIRSR015582-1"/>
    </source>
</evidence>
<dbReference type="EC" id="4.1.3.34" evidence="6"/>
<dbReference type="InterPro" id="IPR011206">
    <property type="entry name" value="Citrate_lyase_beta/mcl1/mcl2"/>
</dbReference>
<evidence type="ECO:0000256" key="8">
    <source>
        <dbReference type="ARBA" id="ARBA00015712"/>
    </source>
</evidence>
<protein>
    <recommendedName>
        <fullName evidence="8">Citrate lyase subunit beta</fullName>
        <ecNumber evidence="6">4.1.3.34</ecNumber>
        <ecNumber evidence="7">4.1.3.6</ecNumber>
    </recommendedName>
    <alternativeName>
        <fullName evidence="13">Citrate (pro-3S)-lyase subunit beta</fullName>
    </alternativeName>
    <alternativeName>
        <fullName evidence="14">Citryl-CoA lyase subunit</fullName>
    </alternativeName>
</protein>
<evidence type="ECO:0000256" key="2">
    <source>
        <dbReference type="ARBA" id="ARBA00003671"/>
    </source>
</evidence>
<evidence type="ECO:0000256" key="14">
    <source>
        <dbReference type="ARBA" id="ARBA00032495"/>
    </source>
</evidence>
<dbReference type="GO" id="GO:0006084">
    <property type="term" value="P:acetyl-CoA metabolic process"/>
    <property type="evidence" value="ECO:0007669"/>
    <property type="project" value="InterPro"/>
</dbReference>
<dbReference type="GO" id="GO:0006107">
    <property type="term" value="P:oxaloacetate metabolic process"/>
    <property type="evidence" value="ECO:0007669"/>
    <property type="project" value="TreeGrafter"/>
</dbReference>
<evidence type="ECO:0000256" key="11">
    <source>
        <dbReference type="ARBA" id="ARBA00022842"/>
    </source>
</evidence>
<evidence type="ECO:0000256" key="4">
    <source>
        <dbReference type="ARBA" id="ARBA00005549"/>
    </source>
</evidence>
<feature type="binding site" evidence="18">
    <location>
        <position position="139"/>
    </location>
    <ligand>
        <name>Mg(2+)</name>
        <dbReference type="ChEBI" id="CHEBI:18420"/>
    </ligand>
</feature>
<keyword evidence="11 18" id="KW-0460">Magnesium</keyword>
<comment type="subcellular location">
    <subcellularLocation>
        <location evidence="3">Cytoplasm</location>
    </subcellularLocation>
</comment>
<gene>
    <name evidence="20" type="primary">citE</name>
    <name evidence="20" type="ORF">OENOO_66032</name>
</gene>
<evidence type="ECO:0000256" key="1">
    <source>
        <dbReference type="ARBA" id="ARBA00001946"/>
    </source>
</evidence>
<comment type="similarity">
    <text evidence="4">Belongs to the HpcH/HpaI aldolase family. Citrate lyase beta subunit subfamily.</text>
</comment>
<dbReference type="GO" id="GO:0000287">
    <property type="term" value="F:magnesium ion binding"/>
    <property type="evidence" value="ECO:0007669"/>
    <property type="project" value="TreeGrafter"/>
</dbReference>
<comment type="subunit">
    <text evidence="5">Oligomer with a subunit composition of (alpha,beta,gamma)6.</text>
</comment>
<keyword evidence="12 20" id="KW-0456">Lyase</keyword>
<evidence type="ECO:0000256" key="6">
    <source>
        <dbReference type="ARBA" id="ARBA00012258"/>
    </source>
</evidence>
<comment type="catalytic activity">
    <reaction evidence="16">
        <text>(3S)-citryl-CoA = oxaloacetate + acetyl-CoA</text>
        <dbReference type="Rhea" id="RHEA:20812"/>
        <dbReference type="ChEBI" id="CHEBI:16452"/>
        <dbReference type="ChEBI" id="CHEBI:57288"/>
        <dbReference type="ChEBI" id="CHEBI:57321"/>
        <dbReference type="EC" id="4.1.3.34"/>
    </reaction>
</comment>
<dbReference type="PANTHER" id="PTHR32308:SF10">
    <property type="entry name" value="CITRATE LYASE SUBUNIT BETA"/>
    <property type="match status" value="1"/>
</dbReference>
<dbReference type="GO" id="GO:0009346">
    <property type="term" value="C:ATP-independent citrate lyase complex"/>
    <property type="evidence" value="ECO:0007669"/>
    <property type="project" value="InterPro"/>
</dbReference>
<dbReference type="EMBL" id="AAUV01000061">
    <property type="protein sequence ID" value="EAV38724.1"/>
    <property type="molecule type" value="Genomic_DNA"/>
</dbReference>
<evidence type="ECO:0000256" key="5">
    <source>
        <dbReference type="ARBA" id="ARBA00011382"/>
    </source>
</evidence>
<dbReference type="Proteomes" id="UP000003346">
    <property type="component" value="Unassembled WGS sequence"/>
</dbReference>
<dbReference type="GO" id="GO:0008815">
    <property type="term" value="F:citrate (pro-3S)-lyase activity"/>
    <property type="evidence" value="ECO:0007669"/>
    <property type="project" value="UniProtKB-EC"/>
</dbReference>
<evidence type="ECO:0000256" key="18">
    <source>
        <dbReference type="PIRSR" id="PIRSR015582-2"/>
    </source>
</evidence>
<accession>A0NL53</accession>
<keyword evidence="10 18" id="KW-0479">Metal-binding</keyword>
<dbReference type="InterPro" id="IPR006475">
    <property type="entry name" value="Citrate_lyase_beta_bac"/>
</dbReference>
<dbReference type="InterPro" id="IPR040442">
    <property type="entry name" value="Pyrv_kinase-like_dom_sf"/>
</dbReference>
<proteinExistence type="inferred from homology"/>
<dbReference type="EC" id="4.1.3.6" evidence="7"/>
<evidence type="ECO:0000256" key="16">
    <source>
        <dbReference type="ARBA" id="ARBA00049110"/>
    </source>
</evidence>
<evidence type="ECO:0000313" key="20">
    <source>
        <dbReference type="EMBL" id="EAV38724.1"/>
    </source>
</evidence>
<evidence type="ECO:0000313" key="21">
    <source>
        <dbReference type="Proteomes" id="UP000003346"/>
    </source>
</evidence>
<comment type="caution">
    <text evidence="20">The sequence shown here is derived from an EMBL/GenBank/DDBJ whole genome shotgun (WGS) entry which is preliminary data.</text>
</comment>
<feature type="domain" description="HpcH/HpaI aldolase/citrate lyase" evidence="19">
    <location>
        <begin position="15"/>
        <end position="234"/>
    </location>
</feature>
<evidence type="ECO:0000256" key="7">
    <source>
        <dbReference type="ARBA" id="ARBA00012914"/>
    </source>
</evidence>
<comment type="catalytic activity">
    <reaction evidence="15">
        <text>citrate = oxaloacetate + acetate</text>
        <dbReference type="Rhea" id="RHEA:10760"/>
        <dbReference type="ChEBI" id="CHEBI:16452"/>
        <dbReference type="ChEBI" id="CHEBI:16947"/>
        <dbReference type="ChEBI" id="CHEBI:30089"/>
        <dbReference type="EC" id="4.1.3.6"/>
    </reaction>
</comment>
<dbReference type="NCBIfam" id="TIGR01588">
    <property type="entry name" value="citE"/>
    <property type="match status" value="1"/>
</dbReference>
<keyword evidence="9" id="KW-0963">Cytoplasm</keyword>
<evidence type="ECO:0000256" key="13">
    <source>
        <dbReference type="ARBA" id="ARBA00030255"/>
    </source>
</evidence>
<dbReference type="GO" id="GO:0005737">
    <property type="term" value="C:cytoplasm"/>
    <property type="evidence" value="ECO:0007669"/>
    <property type="project" value="UniProtKB-SubCell"/>
</dbReference>
<dbReference type="GO" id="GO:0008816">
    <property type="term" value="F:citryl-CoA lyase activity"/>
    <property type="evidence" value="ECO:0007669"/>
    <property type="project" value="UniProtKB-EC"/>
</dbReference>
<dbReference type="FunFam" id="3.20.20.60:FF:000008">
    <property type="entry name" value="Citrate (Pro-3S)-lyase subunit beta"/>
    <property type="match status" value="1"/>
</dbReference>
<dbReference type="Gene3D" id="3.20.20.60">
    <property type="entry name" value="Phosphoenolpyruvate-binding domains"/>
    <property type="match status" value="1"/>
</dbReference>
<dbReference type="SUPFAM" id="SSF51621">
    <property type="entry name" value="Phosphoenolpyruvate/pyruvate domain"/>
    <property type="match status" value="1"/>
</dbReference>
<evidence type="ECO:0000256" key="15">
    <source>
        <dbReference type="ARBA" id="ARBA00048308"/>
    </source>
</evidence>
<evidence type="ECO:0000256" key="3">
    <source>
        <dbReference type="ARBA" id="ARBA00004496"/>
    </source>
</evidence>
<dbReference type="HOGENOM" id="CLU_044864_0_0_9"/>
<feature type="binding site" evidence="18">
    <location>
        <position position="166"/>
    </location>
    <ligand>
        <name>Mg(2+)</name>
        <dbReference type="ChEBI" id="CHEBI:18420"/>
    </ligand>
</feature>